<evidence type="ECO:0000259" key="1">
    <source>
        <dbReference type="Pfam" id="PF17111"/>
    </source>
</evidence>
<evidence type="ECO:0000313" key="3">
    <source>
        <dbReference type="Proteomes" id="UP000034164"/>
    </source>
</evidence>
<sequence length="240" mass="27104">MRPAAVTIQFSDIMLLNITTLPSEIMFLVMENLPDSASLFAAILSCHQVYNSVKYYVHSILKMIIISQINLLHNTTNRLHAVLRTIHPAPFILRDLRDGVRFLTQTLIALEGVACGRGDDLRALELPLQQCNSQCIFITLKFAWAALDGVQLKGDPVTNWVNMIFRYNLTFRVVLGKARLQEVSIAGNVLEQYRNMIENAKLDLTDEIESPIISERLQEQTCLLNRKSLSSSVFKSAVEL</sequence>
<gene>
    <name evidence="2" type="ORF">EMCG_07933</name>
</gene>
<name>A0A0G2I6S0_9EURO</name>
<dbReference type="EMBL" id="LCZI01000498">
    <property type="protein sequence ID" value="KKZ66332.1"/>
    <property type="molecule type" value="Genomic_DNA"/>
</dbReference>
<dbReference type="Proteomes" id="UP000034164">
    <property type="component" value="Unassembled WGS sequence"/>
</dbReference>
<dbReference type="AlphaFoldDB" id="A0A0G2I6S0"/>
<proteinExistence type="predicted"/>
<organism evidence="2 3">
    <name type="scientific">[Emmonsia] crescens</name>
    <dbReference type="NCBI Taxonomy" id="73230"/>
    <lineage>
        <taxon>Eukaryota</taxon>
        <taxon>Fungi</taxon>
        <taxon>Dikarya</taxon>
        <taxon>Ascomycota</taxon>
        <taxon>Pezizomycotina</taxon>
        <taxon>Eurotiomycetes</taxon>
        <taxon>Eurotiomycetidae</taxon>
        <taxon>Onygenales</taxon>
        <taxon>Ajellomycetaceae</taxon>
        <taxon>Emergomyces</taxon>
    </lineage>
</organism>
<evidence type="ECO:0000313" key="2">
    <source>
        <dbReference type="EMBL" id="KKZ66332.1"/>
    </source>
</evidence>
<dbReference type="InterPro" id="IPR031348">
    <property type="entry name" value="PigL_N"/>
</dbReference>
<comment type="caution">
    <text evidence="2">The sequence shown here is derived from an EMBL/GenBank/DDBJ whole genome shotgun (WGS) entry which is preliminary data.</text>
</comment>
<dbReference type="VEuPathDB" id="FungiDB:EMCG_07933"/>
<reference evidence="3" key="1">
    <citation type="journal article" date="2015" name="PLoS Genet.">
        <title>The dynamic genome and transcriptome of the human fungal pathogen Blastomyces and close relative Emmonsia.</title>
        <authorList>
            <person name="Munoz J.F."/>
            <person name="Gauthier G.M."/>
            <person name="Desjardins C.A."/>
            <person name="Gallo J.E."/>
            <person name="Holder J."/>
            <person name="Sullivan T.D."/>
            <person name="Marty A.J."/>
            <person name="Carmen J.C."/>
            <person name="Chen Z."/>
            <person name="Ding L."/>
            <person name="Gujja S."/>
            <person name="Magrini V."/>
            <person name="Misas E."/>
            <person name="Mitreva M."/>
            <person name="Priest M."/>
            <person name="Saif S."/>
            <person name="Whiston E.A."/>
            <person name="Young S."/>
            <person name="Zeng Q."/>
            <person name="Goldman W.E."/>
            <person name="Mardis E.R."/>
            <person name="Taylor J.W."/>
            <person name="McEwen J.G."/>
            <person name="Clay O.K."/>
            <person name="Klein B.S."/>
            <person name="Cuomo C.A."/>
        </authorList>
    </citation>
    <scope>NUCLEOTIDE SEQUENCE [LARGE SCALE GENOMIC DNA]</scope>
    <source>
        <strain evidence="3">UAMH 3008</strain>
    </source>
</reference>
<accession>A0A0G2I6S0</accession>
<dbReference type="Pfam" id="PF17111">
    <property type="entry name" value="PigL_N"/>
    <property type="match status" value="1"/>
</dbReference>
<dbReference type="OrthoDB" id="4314409at2759"/>
<protein>
    <recommendedName>
        <fullName evidence="1">Azaphilone pigments biosynthesis cluster protein L N-terminal domain-containing protein</fullName>
    </recommendedName>
</protein>
<feature type="domain" description="Azaphilone pigments biosynthesis cluster protein L N-terminal" evidence="1">
    <location>
        <begin position="154"/>
        <end position="221"/>
    </location>
</feature>